<feature type="non-terminal residue" evidence="1">
    <location>
        <position position="1"/>
    </location>
</feature>
<accession>A0AAW0K223</accession>
<dbReference type="EMBL" id="PKMF04000414">
    <property type="protein sequence ID" value="KAK7833032.1"/>
    <property type="molecule type" value="Genomic_DNA"/>
</dbReference>
<proteinExistence type="predicted"/>
<dbReference type="PANTHER" id="PTHR33740:SF1">
    <property type="entry name" value="SLH DOMAIN PROTEIN"/>
    <property type="match status" value="1"/>
</dbReference>
<keyword evidence="2" id="KW-1185">Reference proteome</keyword>
<evidence type="ECO:0000313" key="1">
    <source>
        <dbReference type="EMBL" id="KAK7833032.1"/>
    </source>
</evidence>
<gene>
    <name evidence="1" type="ORF">CFP56_026011</name>
</gene>
<dbReference type="AlphaFoldDB" id="A0AAW0K223"/>
<protein>
    <recommendedName>
        <fullName evidence="3">SLH domain-containing protein</fullName>
    </recommendedName>
</protein>
<dbReference type="PANTHER" id="PTHR33740">
    <property type="entry name" value="GPI-ANCHORED ADHESIN-LIKE PROTEIN"/>
    <property type="match status" value="1"/>
</dbReference>
<sequence>QYFLTLTTTTSYSPNSLQFQTHELSWSSPDQNSTTDYGGWAVIEPPIQYKKRSKTGLKFQFGSPLHALHGILTPTGTKDDQKETTGIAASDESDVVSGASPDGIINGAAKTVTSASMEKLERIIIPAAVDSTQQEALSTLKKLKIIEDDVKADELCTRREYARWLVQLNSALERNLKHRIFPAISLSGSTVAAFDDISVEDADFEPIQCLAEAGVIPSKLSNKNSSDNNSDNQGHIYFFPERFLSRQDLIHWKARLEYEFMPGIIEQISAKELGFLDWREISSDALAELFVDMSAGDKSIVRKVFGQSKRLQPNKPSTKAQAAVALTSGRMAEAIYTELARLEAENTARQAAMEEIRSELLDRGDIQRYWDEKLIEQKTFGFEVEKVYFSAVSGLEQEKIVQEKVFAEHLKEKAAMDCQKQLTLSLKEEVDEMSENLAFERTLYVTEQCNLQDMRSELQNKREGLLDTKSILEAEKEALRILRSWVEDEARKSQARAKVLEEVGRRWKWVNQA</sequence>
<reference evidence="1 2" key="1">
    <citation type="journal article" date="2018" name="Sci. Data">
        <title>The draft genome sequence of cork oak.</title>
        <authorList>
            <person name="Ramos A.M."/>
            <person name="Usie A."/>
            <person name="Barbosa P."/>
            <person name="Barros P.M."/>
            <person name="Capote T."/>
            <person name="Chaves I."/>
            <person name="Simoes F."/>
            <person name="Abreu I."/>
            <person name="Carrasquinho I."/>
            <person name="Faro C."/>
            <person name="Guimaraes J.B."/>
            <person name="Mendonca D."/>
            <person name="Nobrega F."/>
            <person name="Rodrigues L."/>
            <person name="Saibo N.J.M."/>
            <person name="Varela M.C."/>
            <person name="Egas C."/>
            <person name="Matos J."/>
            <person name="Miguel C.M."/>
            <person name="Oliveira M.M."/>
            <person name="Ricardo C.P."/>
            <person name="Goncalves S."/>
        </authorList>
    </citation>
    <scope>NUCLEOTIDE SEQUENCE [LARGE SCALE GENOMIC DNA]</scope>
    <source>
        <strain evidence="2">cv. HL8</strain>
    </source>
</reference>
<evidence type="ECO:0008006" key="3">
    <source>
        <dbReference type="Google" id="ProtNLM"/>
    </source>
</evidence>
<organism evidence="1 2">
    <name type="scientific">Quercus suber</name>
    <name type="common">Cork oak</name>
    <dbReference type="NCBI Taxonomy" id="58331"/>
    <lineage>
        <taxon>Eukaryota</taxon>
        <taxon>Viridiplantae</taxon>
        <taxon>Streptophyta</taxon>
        <taxon>Embryophyta</taxon>
        <taxon>Tracheophyta</taxon>
        <taxon>Spermatophyta</taxon>
        <taxon>Magnoliopsida</taxon>
        <taxon>eudicotyledons</taxon>
        <taxon>Gunneridae</taxon>
        <taxon>Pentapetalae</taxon>
        <taxon>rosids</taxon>
        <taxon>fabids</taxon>
        <taxon>Fagales</taxon>
        <taxon>Fagaceae</taxon>
        <taxon>Quercus</taxon>
    </lineage>
</organism>
<dbReference type="Proteomes" id="UP000237347">
    <property type="component" value="Unassembled WGS sequence"/>
</dbReference>
<name>A0AAW0K223_QUESU</name>
<evidence type="ECO:0000313" key="2">
    <source>
        <dbReference type="Proteomes" id="UP000237347"/>
    </source>
</evidence>
<comment type="caution">
    <text evidence="1">The sequence shown here is derived from an EMBL/GenBank/DDBJ whole genome shotgun (WGS) entry which is preliminary data.</text>
</comment>